<dbReference type="PROSITE" id="PS00680">
    <property type="entry name" value="MAP_1"/>
    <property type="match status" value="1"/>
</dbReference>
<comment type="cofactor">
    <cofactor evidence="6">
        <name>Co(2+)</name>
        <dbReference type="ChEBI" id="CHEBI:48828"/>
    </cofactor>
    <cofactor evidence="6">
        <name>Zn(2+)</name>
        <dbReference type="ChEBI" id="CHEBI:29105"/>
    </cofactor>
    <cofactor evidence="6">
        <name>Mn(2+)</name>
        <dbReference type="ChEBI" id="CHEBI:29035"/>
    </cofactor>
    <cofactor evidence="6">
        <name>Fe(2+)</name>
        <dbReference type="ChEBI" id="CHEBI:29033"/>
    </cofactor>
    <text evidence="6">Binds 2 divalent metal cations per subunit. Has a high-affinity and a low affinity metal-binding site. The true nature of the physiological cofactor is under debate. The enzyme is active with cobalt, zinc, manganese or divalent iron ions. Most likely, methionine aminopeptidases function as mononuclear Fe(2+)-metalloproteases under physiological conditions, and the catalytically relevant metal-binding site has been assigned to the histidine-containing high-affinity site.</text>
</comment>
<keyword evidence="4 6" id="KW-0479">Metal-binding</keyword>
<dbReference type="CDD" id="cd01086">
    <property type="entry name" value="MetAP1"/>
    <property type="match status" value="1"/>
</dbReference>
<dbReference type="GO" id="GO:0004239">
    <property type="term" value="F:initiator methionyl aminopeptidase activity"/>
    <property type="evidence" value="ECO:0007669"/>
    <property type="project" value="UniProtKB-UniRule"/>
</dbReference>
<dbReference type="NCBIfam" id="TIGR00500">
    <property type="entry name" value="met_pdase_I"/>
    <property type="match status" value="1"/>
</dbReference>
<dbReference type="GO" id="GO:0046872">
    <property type="term" value="F:metal ion binding"/>
    <property type="evidence" value="ECO:0007669"/>
    <property type="project" value="UniProtKB-UniRule"/>
</dbReference>
<dbReference type="InterPro" id="IPR000994">
    <property type="entry name" value="Pept_M24"/>
</dbReference>
<evidence type="ECO:0000256" key="6">
    <source>
        <dbReference type="HAMAP-Rule" id="MF_01974"/>
    </source>
</evidence>
<comment type="caution">
    <text evidence="9">The sequence shown here is derived from an EMBL/GenBank/DDBJ whole genome shotgun (WGS) entry which is preliminary data.</text>
</comment>
<comment type="subunit">
    <text evidence="6">Monomer.</text>
</comment>
<proteinExistence type="inferred from homology"/>
<feature type="binding site" evidence="6">
    <location>
        <position position="111"/>
    </location>
    <ligand>
        <name>a divalent metal cation</name>
        <dbReference type="ChEBI" id="CHEBI:60240"/>
        <label>1</label>
    </ligand>
</feature>
<evidence type="ECO:0000256" key="4">
    <source>
        <dbReference type="ARBA" id="ARBA00022723"/>
    </source>
</evidence>
<dbReference type="InterPro" id="IPR001714">
    <property type="entry name" value="Pept_M24_MAP"/>
</dbReference>
<comment type="similarity">
    <text evidence="6">Belongs to the peptidase M24A family. Methionine aminopeptidase type 1 subfamily.</text>
</comment>
<evidence type="ECO:0000256" key="1">
    <source>
        <dbReference type="ARBA" id="ARBA00002521"/>
    </source>
</evidence>
<evidence type="ECO:0000256" key="2">
    <source>
        <dbReference type="ARBA" id="ARBA00022438"/>
    </source>
</evidence>
<protein>
    <recommendedName>
        <fullName evidence="6 7">Methionine aminopeptidase</fullName>
        <shortName evidence="6">MAP</shortName>
        <shortName evidence="6">MetAP</shortName>
        <ecNumber evidence="6 7">3.4.11.18</ecNumber>
    </recommendedName>
    <alternativeName>
        <fullName evidence="6">Peptidase M</fullName>
    </alternativeName>
</protein>
<keyword evidence="2 6" id="KW-0031">Aminopeptidase</keyword>
<dbReference type="SUPFAM" id="SSF55920">
    <property type="entry name" value="Creatinase/aminopeptidase"/>
    <property type="match status" value="1"/>
</dbReference>
<feature type="binding site" evidence="6">
    <location>
        <position position="82"/>
    </location>
    <ligand>
        <name>substrate</name>
    </ligand>
</feature>
<feature type="binding site" evidence="6">
    <location>
        <position position="240"/>
    </location>
    <ligand>
        <name>a divalent metal cation</name>
        <dbReference type="ChEBI" id="CHEBI:60240"/>
        <label>1</label>
    </ligand>
</feature>
<dbReference type="Gene3D" id="3.90.230.10">
    <property type="entry name" value="Creatinase/methionine aminopeptidase superfamily"/>
    <property type="match status" value="1"/>
</dbReference>
<evidence type="ECO:0000313" key="9">
    <source>
        <dbReference type="EMBL" id="HJA08000.1"/>
    </source>
</evidence>
<gene>
    <name evidence="6 9" type="primary">map</name>
    <name evidence="9" type="ORF">H9962_02240</name>
</gene>
<evidence type="ECO:0000256" key="7">
    <source>
        <dbReference type="RuleBase" id="RU003653"/>
    </source>
</evidence>
<dbReference type="InterPro" id="IPR036005">
    <property type="entry name" value="Creatinase/aminopeptidase-like"/>
</dbReference>
<dbReference type="PRINTS" id="PR00599">
    <property type="entry name" value="MAPEPTIDASE"/>
</dbReference>
<accession>A0A9D2HDX4</accession>
<dbReference type="PANTHER" id="PTHR43330:SF27">
    <property type="entry name" value="METHIONINE AMINOPEPTIDASE"/>
    <property type="match status" value="1"/>
</dbReference>
<dbReference type="HAMAP" id="MF_01974">
    <property type="entry name" value="MetAP_1"/>
    <property type="match status" value="1"/>
</dbReference>
<organism evidence="9 10">
    <name type="scientific">Candidatus Mailhella merdigallinarum</name>
    <dbReference type="NCBI Taxonomy" id="2838658"/>
    <lineage>
        <taxon>Bacteria</taxon>
        <taxon>Pseudomonadati</taxon>
        <taxon>Thermodesulfobacteriota</taxon>
        <taxon>Desulfovibrionia</taxon>
        <taxon>Desulfovibrionales</taxon>
        <taxon>Desulfovibrionaceae</taxon>
        <taxon>Mailhella</taxon>
    </lineage>
</organism>
<feature type="binding site" evidence="6">
    <location>
        <position position="174"/>
    </location>
    <ligand>
        <name>a divalent metal cation</name>
        <dbReference type="ChEBI" id="CHEBI:60240"/>
        <label>2</label>
        <note>catalytic</note>
    </ligand>
</feature>
<feature type="domain" description="Peptidase M24" evidence="8">
    <location>
        <begin position="17"/>
        <end position="246"/>
    </location>
</feature>
<dbReference type="GO" id="GO:0006508">
    <property type="term" value="P:proteolysis"/>
    <property type="evidence" value="ECO:0007669"/>
    <property type="project" value="UniProtKB-KW"/>
</dbReference>
<evidence type="ECO:0000256" key="5">
    <source>
        <dbReference type="ARBA" id="ARBA00022801"/>
    </source>
</evidence>
<evidence type="ECO:0000256" key="3">
    <source>
        <dbReference type="ARBA" id="ARBA00022670"/>
    </source>
</evidence>
<keyword evidence="3 6" id="KW-0645">Protease</keyword>
<dbReference type="Proteomes" id="UP000824225">
    <property type="component" value="Unassembled WGS sequence"/>
</dbReference>
<name>A0A9D2HDX4_9BACT</name>
<dbReference type="EC" id="3.4.11.18" evidence="6 7"/>
<keyword evidence="5 6" id="KW-0378">Hydrolase</keyword>
<evidence type="ECO:0000313" key="10">
    <source>
        <dbReference type="Proteomes" id="UP000824225"/>
    </source>
</evidence>
<feature type="binding site" evidence="6">
    <location>
        <position position="209"/>
    </location>
    <ligand>
        <name>a divalent metal cation</name>
        <dbReference type="ChEBI" id="CHEBI:60240"/>
        <label>2</label>
        <note>catalytic</note>
    </ligand>
</feature>
<feature type="binding site" evidence="6">
    <location>
        <position position="100"/>
    </location>
    <ligand>
        <name>a divalent metal cation</name>
        <dbReference type="ChEBI" id="CHEBI:60240"/>
        <label>1</label>
    </ligand>
</feature>
<reference evidence="9" key="1">
    <citation type="journal article" date="2021" name="PeerJ">
        <title>Extensive microbial diversity within the chicken gut microbiome revealed by metagenomics and culture.</title>
        <authorList>
            <person name="Gilroy R."/>
            <person name="Ravi A."/>
            <person name="Getino M."/>
            <person name="Pursley I."/>
            <person name="Horton D.L."/>
            <person name="Alikhan N.F."/>
            <person name="Baker D."/>
            <person name="Gharbi K."/>
            <person name="Hall N."/>
            <person name="Watson M."/>
            <person name="Adriaenssens E.M."/>
            <person name="Foster-Nyarko E."/>
            <person name="Jarju S."/>
            <person name="Secka A."/>
            <person name="Antonio M."/>
            <person name="Oren A."/>
            <person name="Chaudhuri R.R."/>
            <person name="La Ragione R."/>
            <person name="Hildebrand F."/>
            <person name="Pallen M.J."/>
        </authorList>
    </citation>
    <scope>NUCLEOTIDE SEQUENCE</scope>
    <source>
        <strain evidence="9">CHK186-16707</strain>
    </source>
</reference>
<dbReference type="PANTHER" id="PTHR43330">
    <property type="entry name" value="METHIONINE AMINOPEPTIDASE"/>
    <property type="match status" value="1"/>
</dbReference>
<dbReference type="InterPro" id="IPR002467">
    <property type="entry name" value="Pept_M24A_MAP1"/>
</dbReference>
<evidence type="ECO:0000259" key="8">
    <source>
        <dbReference type="Pfam" id="PF00557"/>
    </source>
</evidence>
<dbReference type="GO" id="GO:0005829">
    <property type="term" value="C:cytosol"/>
    <property type="evidence" value="ECO:0007669"/>
    <property type="project" value="TreeGrafter"/>
</dbReference>
<comment type="catalytic activity">
    <reaction evidence="6 7">
        <text>Release of N-terminal amino acids, preferentially methionine, from peptides and arylamides.</text>
        <dbReference type="EC" id="3.4.11.18"/>
    </reaction>
</comment>
<dbReference type="Pfam" id="PF00557">
    <property type="entry name" value="Peptidase_M24"/>
    <property type="match status" value="1"/>
</dbReference>
<dbReference type="EMBL" id="DXAN01000003">
    <property type="protein sequence ID" value="HJA08000.1"/>
    <property type="molecule type" value="Genomic_DNA"/>
</dbReference>
<dbReference type="AlphaFoldDB" id="A0A9D2HDX4"/>
<sequence length="259" mass="28034">MKKFRGVFIKNEREIALLRKANGITAAILDELVANVRPGVPTMLFEDIAQAMCRDFGVRPSFQGYGGFPYALCCSVNETVVHGFPSKERILKEGDIVSFDMGVEYQGFHGDSARTVLVGEVSEAAKHLSRVTEECLHLGIAAARPGNDLYAISAAVQRHAEAEGLKIIRRFVGHGVGANLHEKPEIPNFVPRGMGEGVPLKAGMVLAIEPMLAIGTEDVVILSDGWTANMKDHSLAAHWEHSVVITHDGAEILSLAGNR</sequence>
<feature type="binding site" evidence="6">
    <location>
        <position position="240"/>
    </location>
    <ligand>
        <name>a divalent metal cation</name>
        <dbReference type="ChEBI" id="CHEBI:60240"/>
        <label>2</label>
        <note>catalytic</note>
    </ligand>
</feature>
<feature type="binding site" evidence="6">
    <location>
        <position position="111"/>
    </location>
    <ligand>
        <name>a divalent metal cation</name>
        <dbReference type="ChEBI" id="CHEBI:60240"/>
        <label>2</label>
        <note>catalytic</note>
    </ligand>
</feature>
<dbReference type="GO" id="GO:0070006">
    <property type="term" value="F:metalloaminopeptidase activity"/>
    <property type="evidence" value="ECO:0007669"/>
    <property type="project" value="UniProtKB-UniRule"/>
</dbReference>
<comment type="function">
    <text evidence="1 6">Removes the N-terminal methionine from nascent proteins. The N-terminal methionine is often cleaved when the second residue in the primary sequence is small and uncharged (Met-Ala-, Cys, Gly, Pro, Ser, Thr, or Val). Requires deformylation of the N(alpha)-formylated initiator methionine before it can be hydrolyzed.</text>
</comment>
<reference evidence="9" key="2">
    <citation type="submission" date="2021-04" db="EMBL/GenBank/DDBJ databases">
        <authorList>
            <person name="Gilroy R."/>
        </authorList>
    </citation>
    <scope>NUCLEOTIDE SEQUENCE</scope>
    <source>
        <strain evidence="9">CHK186-16707</strain>
    </source>
</reference>
<feature type="binding site" evidence="6">
    <location>
        <position position="181"/>
    </location>
    <ligand>
        <name>substrate</name>
    </ligand>
</feature>